<dbReference type="GO" id="GO:0005634">
    <property type="term" value="C:nucleus"/>
    <property type="evidence" value="ECO:0007669"/>
    <property type="project" value="UniProtKB-SubCell"/>
</dbReference>
<name>A0A6A3B105_HIBSY</name>
<dbReference type="GO" id="GO:0006355">
    <property type="term" value="P:regulation of DNA-templated transcription"/>
    <property type="evidence" value="ECO:0007669"/>
    <property type="project" value="InterPro"/>
</dbReference>
<comment type="similarity">
    <text evidence="2 8">Belongs to the Aux/IAA family.</text>
</comment>
<dbReference type="AlphaFoldDB" id="A0A6A3B105"/>
<dbReference type="Proteomes" id="UP000436088">
    <property type="component" value="Unassembled WGS sequence"/>
</dbReference>
<evidence type="ECO:0000256" key="7">
    <source>
        <dbReference type="ARBA" id="ARBA00023294"/>
    </source>
</evidence>
<evidence type="ECO:0000256" key="2">
    <source>
        <dbReference type="ARBA" id="ARBA00006728"/>
    </source>
</evidence>
<dbReference type="Pfam" id="PF02309">
    <property type="entry name" value="AUX_IAA"/>
    <property type="match status" value="2"/>
</dbReference>
<evidence type="ECO:0000313" key="11">
    <source>
        <dbReference type="Proteomes" id="UP000436088"/>
    </source>
</evidence>
<evidence type="ECO:0000259" key="9">
    <source>
        <dbReference type="PROSITE" id="PS51745"/>
    </source>
</evidence>
<dbReference type="PANTHER" id="PTHR31734:SF6">
    <property type="entry name" value="AUXIN-RESPONSIVE PROTEIN IAA11"/>
    <property type="match status" value="1"/>
</dbReference>
<protein>
    <recommendedName>
        <fullName evidence="8">Auxin-responsive protein</fullName>
    </recommendedName>
</protein>
<organism evidence="10 11">
    <name type="scientific">Hibiscus syriacus</name>
    <name type="common">Rose of Sharon</name>
    <dbReference type="NCBI Taxonomy" id="106335"/>
    <lineage>
        <taxon>Eukaryota</taxon>
        <taxon>Viridiplantae</taxon>
        <taxon>Streptophyta</taxon>
        <taxon>Embryophyta</taxon>
        <taxon>Tracheophyta</taxon>
        <taxon>Spermatophyta</taxon>
        <taxon>Magnoliopsida</taxon>
        <taxon>eudicotyledons</taxon>
        <taxon>Gunneridae</taxon>
        <taxon>Pentapetalae</taxon>
        <taxon>rosids</taxon>
        <taxon>malvids</taxon>
        <taxon>Malvales</taxon>
        <taxon>Malvaceae</taxon>
        <taxon>Malvoideae</taxon>
        <taxon>Hibiscus</taxon>
    </lineage>
</organism>
<dbReference type="PROSITE" id="PS51745">
    <property type="entry name" value="PB1"/>
    <property type="match status" value="1"/>
</dbReference>
<gene>
    <name evidence="10" type="ORF">F3Y22_tig00110332pilonHSYRG01389</name>
</gene>
<proteinExistence type="inferred from homology"/>
<evidence type="ECO:0000256" key="6">
    <source>
        <dbReference type="ARBA" id="ARBA00023242"/>
    </source>
</evidence>
<comment type="caution">
    <text evidence="10">The sequence shown here is derived from an EMBL/GenBank/DDBJ whole genome shotgun (WGS) entry which is preliminary data.</text>
</comment>
<evidence type="ECO:0000256" key="5">
    <source>
        <dbReference type="ARBA" id="ARBA00023163"/>
    </source>
</evidence>
<comment type="subunit">
    <text evidence="8">Homodimers and heterodimers.</text>
</comment>
<keyword evidence="3 8" id="KW-0678">Repressor</keyword>
<dbReference type="InterPro" id="IPR003311">
    <property type="entry name" value="AUX_IAA"/>
</dbReference>
<evidence type="ECO:0000256" key="1">
    <source>
        <dbReference type="ARBA" id="ARBA00004123"/>
    </source>
</evidence>
<keyword evidence="11" id="KW-1185">Reference proteome</keyword>
<dbReference type="EMBL" id="VEPZ02000937">
    <property type="protein sequence ID" value="KAE8709367.1"/>
    <property type="molecule type" value="Genomic_DNA"/>
</dbReference>
<evidence type="ECO:0000313" key="10">
    <source>
        <dbReference type="EMBL" id="KAE8709367.1"/>
    </source>
</evidence>
<keyword evidence="4 8" id="KW-0805">Transcription regulation</keyword>
<evidence type="ECO:0000256" key="8">
    <source>
        <dbReference type="RuleBase" id="RU004549"/>
    </source>
</evidence>
<evidence type="ECO:0000256" key="4">
    <source>
        <dbReference type="ARBA" id="ARBA00023015"/>
    </source>
</evidence>
<reference evidence="10" key="1">
    <citation type="submission" date="2019-09" db="EMBL/GenBank/DDBJ databases">
        <title>Draft genome information of white flower Hibiscus syriacus.</title>
        <authorList>
            <person name="Kim Y.-M."/>
        </authorList>
    </citation>
    <scope>NUCLEOTIDE SEQUENCE [LARGE SCALE GENOMIC DNA]</scope>
    <source>
        <strain evidence="10">YM2019G1</strain>
    </source>
</reference>
<dbReference type="Gene3D" id="3.10.20.90">
    <property type="entry name" value="Phosphatidylinositol 3-kinase Catalytic Subunit, Chain A, domain 1"/>
    <property type="match status" value="1"/>
</dbReference>
<sequence>MNSMVSQAKNLAAEGVNLTMENCKSETSMVEKSTASFGSYQNNGNIKIRKSLFVKVNMDGIPIGRKDKERDDYPVQLVEHKVLNLEPTILPPLTPLHMRTRNIHITRTRRGDWMLVGDVPWEMFLNSVKRLRIMRTSEATGLTPQLQERNQRQRSKHI</sequence>
<keyword evidence="7 8" id="KW-0927">Auxin signaling pathway</keyword>
<dbReference type="InterPro" id="IPR053793">
    <property type="entry name" value="PB1-like"/>
</dbReference>
<accession>A0A6A3B105</accession>
<comment type="subcellular location">
    <subcellularLocation>
        <location evidence="1 8">Nucleus</location>
    </subcellularLocation>
</comment>
<keyword evidence="6 8" id="KW-0539">Nucleus</keyword>
<dbReference type="GO" id="GO:0009734">
    <property type="term" value="P:auxin-activated signaling pathway"/>
    <property type="evidence" value="ECO:0007669"/>
    <property type="project" value="UniProtKB-UniRule"/>
</dbReference>
<dbReference type="InterPro" id="IPR033389">
    <property type="entry name" value="AUX/IAA_dom"/>
</dbReference>
<keyword evidence="5 8" id="KW-0804">Transcription</keyword>
<evidence type="ECO:0000256" key="3">
    <source>
        <dbReference type="ARBA" id="ARBA00022491"/>
    </source>
</evidence>
<dbReference type="PANTHER" id="PTHR31734">
    <property type="entry name" value="AUXIN-RESPONSIVE PROTEIN IAA17"/>
    <property type="match status" value="1"/>
</dbReference>
<comment type="function">
    <text evidence="8">Aux/IAA proteins are short-lived transcriptional factors that function as repressors of early auxin response genes at low auxin concentrations.</text>
</comment>
<feature type="domain" description="PB1" evidence="9">
    <location>
        <begin position="51"/>
        <end position="138"/>
    </location>
</feature>